<evidence type="ECO:0000313" key="2">
    <source>
        <dbReference type="Proteomes" id="UP000035068"/>
    </source>
</evidence>
<name>A0A0C2HTK6_9BACT</name>
<protein>
    <submittedName>
        <fullName evidence="1">Uncharacterized protein</fullName>
    </submittedName>
</protein>
<dbReference type="EMBL" id="JWJD01000005">
    <property type="protein sequence ID" value="KIH76147.1"/>
    <property type="molecule type" value="Genomic_DNA"/>
</dbReference>
<accession>A0A0C2HTK6</accession>
<evidence type="ECO:0000313" key="1">
    <source>
        <dbReference type="EMBL" id="KIH76147.1"/>
    </source>
</evidence>
<sequence>MQLEVSRIAELLSRPVLAARPLELRREGAVFLVGAGLPAEATLETIFDSDCQQPVELLCFAFDTPAALTQAAELVALIKKNLRGFVLARFGFFPDHRQLEFAYAQGIDLVDIVAPPLAETGTRLSTEHLHALETAQATFPRWAVAATLPADEVAFTARMAAMDELIRRQVVPLAALDASSGAVAAEEVPRIFRHLADCWRRGGVTLRPLLPLIELTTPLRHPAPRTLVGSLFGRAQGARLRAGSDLRRLLRVRQVEQSFDSAGL</sequence>
<reference evidence="1 2" key="1">
    <citation type="submission" date="2014-12" db="EMBL/GenBank/DDBJ databases">
        <title>Genomes of Geoalkalibacter ferrihydriticus and Geoalkalibacter subterraneus, two haloalkaliphilic metal-reducing members of the Geobacteraceae.</title>
        <authorList>
            <person name="Badalamenti J.P."/>
            <person name="Torres C.I."/>
            <person name="Krajmalnik-Brown R."/>
            <person name="Bond D.R."/>
        </authorList>
    </citation>
    <scope>NUCLEOTIDE SEQUENCE [LARGE SCALE GENOMIC DNA]</scope>
    <source>
        <strain evidence="1 2">DSM 17813</strain>
    </source>
</reference>
<organism evidence="1 2">
    <name type="scientific">Geoalkalibacter ferrihydriticus DSM 17813</name>
    <dbReference type="NCBI Taxonomy" id="1121915"/>
    <lineage>
        <taxon>Bacteria</taxon>
        <taxon>Pseudomonadati</taxon>
        <taxon>Thermodesulfobacteriota</taxon>
        <taxon>Desulfuromonadia</taxon>
        <taxon>Desulfuromonadales</taxon>
        <taxon>Geoalkalibacteraceae</taxon>
        <taxon>Geoalkalibacter</taxon>
    </lineage>
</organism>
<keyword evidence="2" id="KW-1185">Reference proteome</keyword>
<dbReference type="Proteomes" id="UP000035068">
    <property type="component" value="Unassembled WGS sequence"/>
</dbReference>
<dbReference type="RefSeq" id="WP_040100105.1">
    <property type="nucleotide sequence ID" value="NZ_JWJD01000005.1"/>
</dbReference>
<dbReference type="AlphaFoldDB" id="A0A0C2HTK6"/>
<proteinExistence type="predicted"/>
<comment type="caution">
    <text evidence="1">The sequence shown here is derived from an EMBL/GenBank/DDBJ whole genome shotgun (WGS) entry which is preliminary data.</text>
</comment>
<gene>
    <name evidence="1" type="ORF">GFER_13080</name>
</gene>